<sequence>MAKKALKSKWFRVGVAGDTTDGREIDPKWLEEMAETYNPETYGARVNCEHVRGMAPDGSFGAFGDVLALKTETVQIDGEDKVALYAQISPNDDLVALNKKRKKVYTSMEIDHNFSGKDKAYLVGLAVTDSPASLGTEMLEFAAKAQHNPFNDRKQKPENVFSAAREVELEFEDSTSILDKVKSIFSKSEATHAEQHGDVTAAIEAIASEVADLKDQFSELGKGNDDTEQLKKLQTDLSGALEKLNTLEQQLDKTPNFTRRPAASGGNGQLVTDC</sequence>
<organism evidence="1 2">
    <name type="scientific">Marinobacterium stanieri</name>
    <dbReference type="NCBI Taxonomy" id="49186"/>
    <lineage>
        <taxon>Bacteria</taxon>
        <taxon>Pseudomonadati</taxon>
        <taxon>Pseudomonadota</taxon>
        <taxon>Gammaproteobacteria</taxon>
        <taxon>Oceanospirillales</taxon>
        <taxon>Oceanospirillaceae</taxon>
        <taxon>Marinobacterium</taxon>
    </lineage>
</organism>
<dbReference type="RefSeq" id="WP_076461561.1">
    <property type="nucleotide sequence ID" value="NZ_FTMN01000002.1"/>
</dbReference>
<name>A0A1N6Q2C0_9GAMM</name>
<dbReference type="Proteomes" id="UP000186895">
    <property type="component" value="Unassembled WGS sequence"/>
</dbReference>
<dbReference type="EMBL" id="FTMN01000002">
    <property type="protein sequence ID" value="SIQ10599.1"/>
    <property type="molecule type" value="Genomic_DNA"/>
</dbReference>
<proteinExistence type="predicted"/>
<evidence type="ECO:0000313" key="1">
    <source>
        <dbReference type="EMBL" id="SIQ10599.1"/>
    </source>
</evidence>
<reference evidence="1 2" key="1">
    <citation type="submission" date="2017-01" db="EMBL/GenBank/DDBJ databases">
        <authorList>
            <person name="Mah S.A."/>
            <person name="Swanson W.J."/>
            <person name="Moy G.W."/>
            <person name="Vacquier V.D."/>
        </authorList>
    </citation>
    <scope>NUCLEOTIDE SEQUENCE [LARGE SCALE GENOMIC DNA]</scope>
    <source>
        <strain evidence="1 2">DSM 7027</strain>
    </source>
</reference>
<dbReference type="AlphaFoldDB" id="A0A1N6Q2C0"/>
<protein>
    <submittedName>
        <fullName evidence="1">Phage capsid scaffolding protein (GPO) serine peptidase</fullName>
    </submittedName>
</protein>
<gene>
    <name evidence="1" type="ORF">SAMN05421647_102198</name>
</gene>
<evidence type="ECO:0000313" key="2">
    <source>
        <dbReference type="Proteomes" id="UP000186895"/>
    </source>
</evidence>
<dbReference type="STRING" id="49186.SAMN05421647_102198"/>
<accession>A0A1N6Q2C0</accession>
<dbReference type="InterPro" id="IPR009228">
    <property type="entry name" value="Capsid_scaffold_GpO"/>
</dbReference>
<keyword evidence="2" id="KW-1185">Reference proteome</keyword>
<dbReference type="Pfam" id="PF05929">
    <property type="entry name" value="Phage_GPO"/>
    <property type="match status" value="1"/>
</dbReference>